<keyword evidence="5 11" id="KW-0227">DNA damage</keyword>
<evidence type="ECO:0000259" key="13">
    <source>
        <dbReference type="SMART" id="SM00475"/>
    </source>
</evidence>
<feature type="domain" description="XPG-I" evidence="14">
    <location>
        <begin position="141"/>
        <end position="222"/>
    </location>
</feature>
<dbReference type="SMART" id="SM00485">
    <property type="entry name" value="XPGN"/>
    <property type="match status" value="1"/>
</dbReference>
<accession>A0A9Y1BJV6</accession>
<keyword evidence="1 11" id="KW-0235">DNA replication</keyword>
<dbReference type="GO" id="GO:0000287">
    <property type="term" value="F:magnesium ion binding"/>
    <property type="evidence" value="ECO:0007669"/>
    <property type="project" value="UniProtKB-UniRule"/>
</dbReference>
<dbReference type="InterPro" id="IPR036279">
    <property type="entry name" value="5-3_exonuclease_C_sf"/>
</dbReference>
<evidence type="ECO:0000256" key="8">
    <source>
        <dbReference type="ARBA" id="ARBA00022842"/>
    </source>
</evidence>
<dbReference type="InterPro" id="IPR006086">
    <property type="entry name" value="XPG-I_dom"/>
</dbReference>
<dbReference type="SUPFAM" id="SSF47807">
    <property type="entry name" value="5' to 3' exonuclease, C-terminal subdomain"/>
    <property type="match status" value="1"/>
</dbReference>
<dbReference type="NCBIfam" id="TIGR03674">
    <property type="entry name" value="fen_arch"/>
    <property type="match status" value="1"/>
</dbReference>
<keyword evidence="6 11" id="KW-0378">Hydrolase</keyword>
<feature type="region of interest" description="Interaction with PCNA" evidence="11">
    <location>
        <begin position="335"/>
        <end position="343"/>
    </location>
</feature>
<protein>
    <recommendedName>
        <fullName evidence="11">Flap endonuclease 1</fullName>
        <shortName evidence="11">FEN-1</shortName>
        <ecNumber evidence="11">3.1.-.-</ecNumber>
    </recommendedName>
    <alternativeName>
        <fullName evidence="11">Flap structure-specific endonuclease 1</fullName>
    </alternativeName>
</protein>
<comment type="cofactor">
    <cofactor evidence="11">
        <name>Mg(2+)</name>
        <dbReference type="ChEBI" id="CHEBI:18420"/>
    </cofactor>
    <text evidence="11">Binds 2 magnesium ions per subunit. They probably participate in the reaction catalyzed by the enzyme. May bind an additional third magnesium ion after substrate binding.</text>
</comment>
<reference evidence="16" key="1">
    <citation type="journal article" date="2022" name="Nat. Microbiol.">
        <title>Unique mobile elements and scalable gene flow at the prokaryote-eukaryote boundary revealed by circularized Asgard archaea genomes.</title>
        <authorList>
            <person name="Wu F."/>
            <person name="Speth D.R."/>
            <person name="Philosof A."/>
            <person name="Cremiere A."/>
            <person name="Narayanan A."/>
            <person name="Barco R.A."/>
            <person name="Connon S.A."/>
            <person name="Amend J.P."/>
            <person name="Antoshechkin I.A."/>
            <person name="Orphan V.J."/>
        </authorList>
    </citation>
    <scope>NUCLEOTIDE SEQUENCE</scope>
    <source>
        <strain evidence="16">PM71</strain>
    </source>
</reference>
<evidence type="ECO:0000256" key="10">
    <source>
        <dbReference type="ARBA" id="ARBA00024702"/>
    </source>
</evidence>
<comment type="function">
    <text evidence="11">Structure-specific nuclease with 5'-flap endonuclease and 5'-3' exonuclease activities involved in DNA replication and repair. During DNA replication, cleaves the 5'-overhanging flap structure that is generated by displacement synthesis when DNA polymerase encounters the 5'-end of a downstream Okazaki fragment. Binds the unpaired 3'-DNA end and kinks the DNA to facilitate 5' cleavage specificity. Cleaves one nucleotide into the double-stranded DNA from the junction in flap DNA, leaving a nick for ligation. Also involved in the base excision repair (BER) pathway. Acts as a genome stabilization factor that prevents flaps from equilibrating into structurs that lead to duplications and deletions. Also possesses 5'-3' exonuclease activity on nicked or gapped double-stranded DNA.</text>
</comment>
<feature type="binding site" evidence="11">
    <location>
        <position position="153"/>
    </location>
    <ligand>
        <name>Mg(2+)</name>
        <dbReference type="ChEBI" id="CHEBI:18420"/>
        <label>1</label>
    </ligand>
</feature>
<evidence type="ECO:0000256" key="1">
    <source>
        <dbReference type="ARBA" id="ARBA00022705"/>
    </source>
</evidence>
<dbReference type="InterPro" id="IPR008918">
    <property type="entry name" value="HhH2"/>
</dbReference>
<feature type="binding site" evidence="11">
    <location>
        <position position="28"/>
    </location>
    <ligand>
        <name>Mg(2+)</name>
        <dbReference type="ChEBI" id="CHEBI:18420"/>
        <label>1</label>
    </ligand>
</feature>
<comment type="caution">
    <text evidence="11">Lacks conserved residue(s) required for the propagation of feature annotation.</text>
</comment>
<evidence type="ECO:0000256" key="12">
    <source>
        <dbReference type="SAM" id="Coils"/>
    </source>
</evidence>
<dbReference type="InterPro" id="IPR002421">
    <property type="entry name" value="5-3_exonuclease"/>
</dbReference>
<dbReference type="CDD" id="cd09903">
    <property type="entry name" value="H3TH_FEN1-Arc"/>
    <property type="match status" value="1"/>
</dbReference>
<dbReference type="Proteomes" id="UP001201020">
    <property type="component" value="Chromosome"/>
</dbReference>
<evidence type="ECO:0000259" key="15">
    <source>
        <dbReference type="SMART" id="SM00485"/>
    </source>
</evidence>
<dbReference type="SMART" id="SM00484">
    <property type="entry name" value="XPGI"/>
    <property type="match status" value="1"/>
</dbReference>
<keyword evidence="8 11" id="KW-0460">Magnesium</keyword>
<evidence type="ECO:0000256" key="3">
    <source>
        <dbReference type="ARBA" id="ARBA00022723"/>
    </source>
</evidence>
<dbReference type="InterPro" id="IPR006084">
    <property type="entry name" value="XPG/Rad2"/>
</dbReference>
<evidence type="ECO:0000256" key="4">
    <source>
        <dbReference type="ARBA" id="ARBA00022759"/>
    </source>
</evidence>
<dbReference type="HAMAP" id="MF_00614">
    <property type="entry name" value="Fen"/>
    <property type="match status" value="1"/>
</dbReference>
<feature type="domain" description="XPG N-terminal" evidence="15">
    <location>
        <begin position="1"/>
        <end position="102"/>
    </location>
</feature>
<dbReference type="Pfam" id="PF00867">
    <property type="entry name" value="XPG_I"/>
    <property type="match status" value="1"/>
</dbReference>
<keyword evidence="3 11" id="KW-0479">Metal-binding</keyword>
<dbReference type="GO" id="GO:0043137">
    <property type="term" value="P:DNA replication, removal of RNA primer"/>
    <property type="evidence" value="ECO:0007669"/>
    <property type="project" value="UniProtKB-UniRule"/>
</dbReference>
<dbReference type="AlphaFoldDB" id="A0A9Y1BJV6"/>
<evidence type="ECO:0000256" key="7">
    <source>
        <dbReference type="ARBA" id="ARBA00022839"/>
    </source>
</evidence>
<dbReference type="FunFam" id="3.40.50.1010:FF:000016">
    <property type="entry name" value="Flap endonuclease 1"/>
    <property type="match status" value="1"/>
</dbReference>
<feature type="binding site" evidence="11">
    <location>
        <position position="81"/>
    </location>
    <ligand>
        <name>Mg(2+)</name>
        <dbReference type="ChEBI" id="CHEBI:18420"/>
        <label>1</label>
    </ligand>
</feature>
<feature type="coiled-coil region" evidence="12">
    <location>
        <begin position="88"/>
        <end position="119"/>
    </location>
</feature>
<dbReference type="Gene3D" id="3.40.50.1010">
    <property type="entry name" value="5'-nuclease"/>
    <property type="match status" value="1"/>
</dbReference>
<keyword evidence="12" id="KW-0175">Coiled coil</keyword>
<feature type="domain" description="5'-3' exonuclease" evidence="13">
    <location>
        <begin position="23"/>
        <end position="315"/>
    </location>
</feature>
<keyword evidence="9 11" id="KW-0234">DNA repair</keyword>
<organism evidence="16">
    <name type="scientific">Candidatus Heimdallarchaeum aukensis</name>
    <dbReference type="NCBI Taxonomy" id="2876573"/>
    <lineage>
        <taxon>Archaea</taxon>
        <taxon>Promethearchaeati</taxon>
        <taxon>Candidatus Heimdallarchaeota</taxon>
        <taxon>Candidatus Heimdallarchaeia (ex Rinke et al. 2021) (nom. nud.)</taxon>
        <taxon>Candidatus Heimdallarchaeales</taxon>
        <taxon>Candidatus Heimdallarchaeaceae</taxon>
        <taxon>Candidatus Heimdallarchaeum</taxon>
    </lineage>
</organism>
<evidence type="ECO:0000259" key="14">
    <source>
        <dbReference type="SMART" id="SM00484"/>
    </source>
</evidence>
<gene>
    <name evidence="11 16" type="primary">fen</name>
    <name evidence="16" type="ORF">K9W45_10155</name>
</gene>
<evidence type="ECO:0000256" key="6">
    <source>
        <dbReference type="ARBA" id="ARBA00022801"/>
    </source>
</evidence>
<dbReference type="PANTHER" id="PTHR11081:SF9">
    <property type="entry name" value="FLAP ENDONUCLEASE 1"/>
    <property type="match status" value="1"/>
</dbReference>
<dbReference type="InterPro" id="IPR006085">
    <property type="entry name" value="XPG_DNA_repair_N"/>
</dbReference>
<dbReference type="InterPro" id="IPR029060">
    <property type="entry name" value="PIN-like_dom_sf"/>
</dbReference>
<evidence type="ECO:0000313" key="16">
    <source>
        <dbReference type="EMBL" id="UJG40192.1"/>
    </source>
</evidence>
<dbReference type="EC" id="3.1.-.-" evidence="11"/>
<keyword evidence="7 11" id="KW-0269">Exonuclease</keyword>
<dbReference type="InterPro" id="IPR023426">
    <property type="entry name" value="Flap_endonuc"/>
</dbReference>
<dbReference type="PANTHER" id="PTHR11081">
    <property type="entry name" value="FLAP ENDONUCLEASE FAMILY MEMBER"/>
    <property type="match status" value="1"/>
</dbReference>
<dbReference type="GO" id="GO:0008409">
    <property type="term" value="F:5'-3' exonuclease activity"/>
    <property type="evidence" value="ECO:0007669"/>
    <property type="project" value="UniProtKB-UniRule"/>
</dbReference>
<proteinExistence type="inferred from homology"/>
<dbReference type="Pfam" id="PF00752">
    <property type="entry name" value="XPG_N"/>
    <property type="match status" value="1"/>
</dbReference>
<dbReference type="SMART" id="SM00475">
    <property type="entry name" value="53EXOc"/>
    <property type="match status" value="1"/>
</dbReference>
<dbReference type="CDD" id="cd09867">
    <property type="entry name" value="PIN_FEN1"/>
    <property type="match status" value="1"/>
</dbReference>
<evidence type="ECO:0000256" key="9">
    <source>
        <dbReference type="ARBA" id="ARBA00023204"/>
    </source>
</evidence>
<name>A0A9Y1BJV6_9ARCH</name>
<keyword evidence="2 11" id="KW-0540">Nuclease</keyword>
<keyword evidence="4 11" id="KW-0255">Endonuclease</keyword>
<dbReference type="PRINTS" id="PR00853">
    <property type="entry name" value="XPGRADSUPER"/>
</dbReference>
<evidence type="ECO:0000256" key="5">
    <source>
        <dbReference type="ARBA" id="ARBA00022763"/>
    </source>
</evidence>
<comment type="subunit">
    <text evidence="11">Interacts with PCNA. PCNA stimulates the nuclease activity without altering cleavage specificity.</text>
</comment>
<comment type="similarity">
    <text evidence="11">Belongs to the XPG/RAD2 endonuclease family. FEN1 subfamily.</text>
</comment>
<feature type="binding site" evidence="11">
    <location>
        <position position="155"/>
    </location>
    <ligand>
        <name>Mg(2+)</name>
        <dbReference type="ChEBI" id="CHEBI:18420"/>
        <label>1</label>
    </ligand>
</feature>
<dbReference type="GO" id="GO:0003677">
    <property type="term" value="F:DNA binding"/>
    <property type="evidence" value="ECO:0007669"/>
    <property type="project" value="UniProtKB-UniRule"/>
</dbReference>
<comment type="function">
    <text evidence="10">Structure-specific nuclease with 5'-flap endonuclease and 5'-3' exonuclease activities involved in DNA replication and repair. During DNA replication, cleaves the 5'-overhanging flap structure that is generated by displacement synthesis when DNA polymerase encounters the 5'-end of a downstream Okazaki fragment. Binds the unpaired 3'-DNA end and kinks the DNA to facilitate 5' cleavage specificity. Cleaves one nucleotide into the double-stranded DNA from the junction in flap DNA, leaving a nick for ligation. Also involved in the base excision repair (BER) pathway. Acts as a genome stabilization factor that prevents flaps from equilibrating into structures that lead to duplications and deletions. Also possesses 5'-3' exonuclease activity on nicked or gapped double-stranded DNA.</text>
</comment>
<dbReference type="InterPro" id="IPR019973">
    <property type="entry name" value="Flap_endonuc_arc"/>
</dbReference>
<dbReference type="Gene3D" id="1.10.150.20">
    <property type="entry name" value="5' to 3' exonuclease, C-terminal subdomain"/>
    <property type="match status" value="1"/>
</dbReference>
<dbReference type="GO" id="GO:0017108">
    <property type="term" value="F:5'-flap endonuclease activity"/>
    <property type="evidence" value="ECO:0007669"/>
    <property type="project" value="UniProtKB-UniRule"/>
</dbReference>
<evidence type="ECO:0000256" key="11">
    <source>
        <dbReference type="HAMAP-Rule" id="MF_00614"/>
    </source>
</evidence>
<dbReference type="SMART" id="SM00279">
    <property type="entry name" value="HhH2"/>
    <property type="match status" value="1"/>
</dbReference>
<feature type="binding site" evidence="11">
    <location>
        <position position="176"/>
    </location>
    <ligand>
        <name>Mg(2+)</name>
        <dbReference type="ChEBI" id="CHEBI:18420"/>
        <label>2</label>
    </ligand>
</feature>
<dbReference type="GO" id="GO:0006281">
    <property type="term" value="P:DNA repair"/>
    <property type="evidence" value="ECO:0007669"/>
    <property type="project" value="UniProtKB-UniRule"/>
</dbReference>
<evidence type="ECO:0000256" key="2">
    <source>
        <dbReference type="ARBA" id="ARBA00022722"/>
    </source>
</evidence>
<feature type="binding site" evidence="11">
    <location>
        <position position="174"/>
    </location>
    <ligand>
        <name>Mg(2+)</name>
        <dbReference type="ChEBI" id="CHEBI:18420"/>
        <label>2</label>
    </ligand>
</feature>
<dbReference type="EMBL" id="CP084166">
    <property type="protein sequence ID" value="UJG40192.1"/>
    <property type="molecule type" value="Genomic_DNA"/>
</dbReference>
<dbReference type="SUPFAM" id="SSF88723">
    <property type="entry name" value="PIN domain-like"/>
    <property type="match status" value="1"/>
</dbReference>
<sequence length="344" mass="39550">MGVKKISDLIKGEPIELSDLSRKRLAVDAYNILYQFLASIRGMDGSLLKNIDGMVTSHLSGLLYRNARLLQHGIKLVYVFDGKPSELKKEEIRRRVKLKEKAREELEEARERGDMERVRTVAQRTVSLTEDMLKDAKHLLRLMGIPYIEAPQEGEAQAAYLAQHRKVWGVASQDFDSLLFGAPILIRNLTLSGRRKLPRSNRYITVNVEIYRRENLLKELNLTPDQLIDMAILIGTDFNPDGVKGVGPKTAYKYIQQYGTIEKVLENVNIELNADYEEIREVFRNPVITEDYDLSFGEIDIEGIVEFLCEQRGFDEARVRNVLSKTKEEQKSILQQKRLDSFFS</sequence>
<feature type="binding site" evidence="11">
    <location>
        <position position="237"/>
    </location>
    <ligand>
        <name>Mg(2+)</name>
        <dbReference type="ChEBI" id="CHEBI:18420"/>
        <label>2</label>
    </ligand>
</feature>